<accession>A0A0E3WZ00</accession>
<dbReference type="SUPFAM" id="SSF109604">
    <property type="entry name" value="HD-domain/PDEase-like"/>
    <property type="match status" value="1"/>
</dbReference>
<dbReference type="GO" id="GO:0008832">
    <property type="term" value="F:dGTPase activity"/>
    <property type="evidence" value="ECO:0007669"/>
    <property type="project" value="TreeGrafter"/>
</dbReference>
<evidence type="ECO:0000259" key="1">
    <source>
        <dbReference type="SMART" id="SM00471"/>
    </source>
</evidence>
<dbReference type="GO" id="GO:0006203">
    <property type="term" value="P:dGTP catabolic process"/>
    <property type="evidence" value="ECO:0007669"/>
    <property type="project" value="TreeGrafter"/>
</dbReference>
<dbReference type="EMBL" id="CP009518">
    <property type="protein sequence ID" value="AKB84369.1"/>
    <property type="molecule type" value="Genomic_DNA"/>
</dbReference>
<dbReference type="KEGG" id="mmet:MCMEM_0316"/>
<dbReference type="Gene3D" id="1.10.3210.10">
    <property type="entry name" value="Hypothetical protein af1432"/>
    <property type="match status" value="1"/>
</dbReference>
<dbReference type="Proteomes" id="UP000033048">
    <property type="component" value="Chromosome"/>
</dbReference>
<dbReference type="InterPro" id="IPR003607">
    <property type="entry name" value="HD/PDEase_dom"/>
</dbReference>
<name>A0A0E3WZ00_METMT</name>
<dbReference type="AlphaFoldDB" id="A0A0E3WZ00"/>
<protein>
    <submittedName>
        <fullName evidence="2">Putative dNTP triphosphohydrolase, Archaeal subgroup</fullName>
    </submittedName>
</protein>
<dbReference type="PATRIC" id="fig|1434104.5.peg.334"/>
<dbReference type="SMART" id="SM00471">
    <property type="entry name" value="HDc"/>
    <property type="match status" value="1"/>
</dbReference>
<organism evidence="2 3">
    <name type="scientific">Methanococcoides methylutens MM1</name>
    <dbReference type="NCBI Taxonomy" id="1434104"/>
    <lineage>
        <taxon>Archaea</taxon>
        <taxon>Methanobacteriati</taxon>
        <taxon>Methanobacteriota</taxon>
        <taxon>Stenosarchaea group</taxon>
        <taxon>Methanomicrobia</taxon>
        <taxon>Methanosarcinales</taxon>
        <taxon>Methanosarcinaceae</taxon>
        <taxon>Methanococcoides</taxon>
    </lineage>
</organism>
<proteinExistence type="predicted"/>
<feature type="domain" description="HD/PDEase" evidence="1">
    <location>
        <begin position="72"/>
        <end position="221"/>
    </location>
</feature>
<dbReference type="HOGENOM" id="CLU_026821_3_1_2"/>
<dbReference type="PANTHER" id="PTHR11373:SF4">
    <property type="entry name" value="DEOXYNUCLEOSIDE TRIPHOSPHATE TRIPHOSPHOHYDROLASE SAMHD1"/>
    <property type="match status" value="1"/>
</dbReference>
<evidence type="ECO:0000313" key="2">
    <source>
        <dbReference type="EMBL" id="AKB84369.1"/>
    </source>
</evidence>
<gene>
    <name evidence="2" type="ORF">MCMEM_0316</name>
</gene>
<dbReference type="PANTHER" id="PTHR11373">
    <property type="entry name" value="DEOXYNUCLEOSIDE TRIPHOSPHATE TRIPHOSPHOHYDROLASE"/>
    <property type="match status" value="1"/>
</dbReference>
<keyword evidence="3" id="KW-1185">Reference proteome</keyword>
<reference evidence="2 3" key="1">
    <citation type="submission" date="2014-07" db="EMBL/GenBank/DDBJ databases">
        <title>Methanogenic archaea and the global carbon cycle.</title>
        <authorList>
            <person name="Henriksen J.R."/>
            <person name="Luke J."/>
            <person name="Reinhart S."/>
            <person name="Benedict M.N."/>
            <person name="Youngblut N.D."/>
            <person name="Metcalf M.E."/>
            <person name="Whitaker R.J."/>
            <person name="Metcalf W.W."/>
        </authorList>
    </citation>
    <scope>NUCLEOTIDE SEQUENCE [LARGE SCALE GENOMIC DNA]</scope>
    <source>
        <strain evidence="2 3">MM1</strain>
    </source>
</reference>
<keyword evidence="2" id="KW-0378">Hydrolase</keyword>
<dbReference type="STRING" id="1434104.MCMEM_0316"/>
<dbReference type="InterPro" id="IPR006674">
    <property type="entry name" value="HD_domain"/>
</dbReference>
<dbReference type="Pfam" id="PF19276">
    <property type="entry name" value="HD_assoc_2"/>
    <property type="match status" value="1"/>
</dbReference>
<sequence length="639" mass="71890">MSGQYFVIVLKFFLYGVFSYCCVMTKPRVIHDPVHGTIILSELEQLLIDTPQFQRLRGIQQLGLADVVFPGANHTRFEHSVGTMHTASLLGNYLELDDESILKLRLAGLLHDVGHSAFSHAVESVLKRDPAIRPKINGKSFLKHEAFTRHIVSDVLPENSVISRFVIDEIGSDPYEFFSEISKIATGDLSVERPYLSQLMSGDIDADRIDFLLRDSYHTGISLGLIDLDQIIQCLSIRGDNVVLGDPDAGSFDEELTLAAAESMLIARSHHYTAIIHHPRTQSVRVMLLNALESTLSGLRVNLGDDEVAGMVADFFTKYNDADLLDLINRNGDDAARQLLNNIRDGTIYVPVARFNQKTLSPGTRMALSTIAHNGVATKMLEDGLEKEFGDVLVDLSIATGVPKSARVMAGGHENFFYDESALANGLVRAISRQMSLTAFAHPDAVMDSELASAQEKMRDIVDDLSPRLLNYIRGDQYLPIEGLILLLYSVHKLFEVEGDGYISIPRIRNITWLYRNVLFFKEDSRLKYLFDYDFHTRYGFPYSNKVYEDIQLLVAMGIVDEDLRYYESEGRFRQRYEYVFTDAGVAYAASIVDSYGREFGMITDHLSMNKHSIPRDIVTIPLARYQRDRKKGTSGANR</sequence>
<dbReference type="CDD" id="cd00077">
    <property type="entry name" value="HDc"/>
    <property type="match status" value="1"/>
</dbReference>
<dbReference type="InterPro" id="IPR050135">
    <property type="entry name" value="dGTPase-like"/>
</dbReference>
<dbReference type="InterPro" id="IPR045509">
    <property type="entry name" value="HD_assoc_2"/>
</dbReference>
<evidence type="ECO:0000313" key="3">
    <source>
        <dbReference type="Proteomes" id="UP000033048"/>
    </source>
</evidence>
<dbReference type="Pfam" id="PF01966">
    <property type="entry name" value="HD"/>
    <property type="match status" value="1"/>
</dbReference>